<dbReference type="EMBL" id="LSBJ02000003">
    <property type="protein sequence ID" value="OAQ68031.1"/>
    <property type="molecule type" value="Genomic_DNA"/>
</dbReference>
<dbReference type="GeneID" id="28847706"/>
<keyword evidence="4" id="KW-0238">DNA-binding</keyword>
<organism evidence="7 8">
    <name type="scientific">Pochonia chlamydosporia 170</name>
    <dbReference type="NCBI Taxonomy" id="1380566"/>
    <lineage>
        <taxon>Eukaryota</taxon>
        <taxon>Fungi</taxon>
        <taxon>Dikarya</taxon>
        <taxon>Ascomycota</taxon>
        <taxon>Pezizomycotina</taxon>
        <taxon>Sordariomycetes</taxon>
        <taxon>Hypocreomycetidae</taxon>
        <taxon>Hypocreales</taxon>
        <taxon>Clavicipitaceae</taxon>
        <taxon>Pochonia</taxon>
    </lineage>
</organism>
<dbReference type="Proteomes" id="UP000078397">
    <property type="component" value="Unassembled WGS sequence"/>
</dbReference>
<protein>
    <submittedName>
        <fullName evidence="7">C6 zinc finger domain-containing protein</fullName>
    </submittedName>
</protein>
<dbReference type="InterPro" id="IPR021858">
    <property type="entry name" value="Fun_TF"/>
</dbReference>
<evidence type="ECO:0000256" key="3">
    <source>
        <dbReference type="ARBA" id="ARBA00023015"/>
    </source>
</evidence>
<dbReference type="KEGG" id="pchm:VFPPC_04342"/>
<keyword evidence="2" id="KW-0862">Zinc</keyword>
<keyword evidence="1" id="KW-0479">Metal-binding</keyword>
<dbReference type="Pfam" id="PF11951">
    <property type="entry name" value="Fungal_trans_2"/>
    <property type="match status" value="1"/>
</dbReference>
<keyword evidence="3" id="KW-0805">Transcription regulation</keyword>
<dbReference type="AlphaFoldDB" id="A0A179FSB7"/>
<evidence type="ECO:0000313" key="7">
    <source>
        <dbReference type="EMBL" id="OAQ68031.1"/>
    </source>
</evidence>
<dbReference type="PANTHER" id="PTHR36206:SF12">
    <property type="entry name" value="ASPERCRYPTIN BIOSYNTHESIS CLUSTER-SPECIFIC TRANSCRIPTION REGULATOR ATNN-RELATED"/>
    <property type="match status" value="1"/>
</dbReference>
<name>A0A179FSB7_METCM</name>
<dbReference type="RefSeq" id="XP_018144881.1">
    <property type="nucleotide sequence ID" value="XM_018283712.1"/>
</dbReference>
<keyword evidence="8" id="KW-1185">Reference proteome</keyword>
<keyword evidence="6" id="KW-0539">Nucleus</keyword>
<gene>
    <name evidence="7" type="ORF">VFPPC_04342</name>
</gene>
<reference evidence="7 8" key="1">
    <citation type="journal article" date="2016" name="PLoS Pathog.">
        <title>Biosynthesis of antibiotic leucinostatins in bio-control fungus Purpureocillium lilacinum and their inhibition on phytophthora revealed by genome mining.</title>
        <authorList>
            <person name="Wang G."/>
            <person name="Liu Z."/>
            <person name="Lin R."/>
            <person name="Li E."/>
            <person name="Mao Z."/>
            <person name="Ling J."/>
            <person name="Yang Y."/>
            <person name="Yin W.B."/>
            <person name="Xie B."/>
        </authorList>
    </citation>
    <scope>NUCLEOTIDE SEQUENCE [LARGE SCALE GENOMIC DNA]</scope>
    <source>
        <strain evidence="7">170</strain>
    </source>
</reference>
<sequence>MNRPLFLPQTPVGVQSNAREKQIFDLLRNLTITQVAGAFDQGFWTRDVMQATQSSPLIWHASLAFSAMHHKMKLGALPGDRKMTMAEDYYTIALRQYNKAIQHLIPLTSKKHMTYADKETVLLASVLFVGICCLQRNIKHAKLHIENAVELFYQWEFWQYEDSPGAVVRPRSLLQLVTTFQYQLSDMGGAKSAAVQRQIAMTQVTISPKPFTTVTEAYFEYLHLHFGRAMLHPDNDKGLYPMREKSMAYTACWNRWRDKFLALEKSQEGSKEGSPELDMEALHRLRLLVDCEDLCVSVRRNRTPETLIKSIPKMALFVDAAEEILERESMAGDIYQGSSPVFSFSLSICEVLRMIGLTTNSIHLRRRIVTILKELPRQDGFLDGQLSRFLIEAKMAFDKEHANTEVPEDFAQCNCVRGLFVCQTHKLADLILDFSEEEAVNMRILNTIHMAKGLPGKTYRFEWEPWIRPVRDNSESSG</sequence>
<evidence type="ECO:0000256" key="5">
    <source>
        <dbReference type="ARBA" id="ARBA00023163"/>
    </source>
</evidence>
<dbReference type="GO" id="GO:0046872">
    <property type="term" value="F:metal ion binding"/>
    <property type="evidence" value="ECO:0007669"/>
    <property type="project" value="UniProtKB-KW"/>
</dbReference>
<dbReference type="PANTHER" id="PTHR36206">
    <property type="entry name" value="ASPERCRYPTIN BIOSYNTHESIS CLUSTER-SPECIFIC TRANSCRIPTION REGULATOR ATNN-RELATED"/>
    <property type="match status" value="1"/>
</dbReference>
<keyword evidence="5" id="KW-0804">Transcription</keyword>
<evidence type="ECO:0000256" key="4">
    <source>
        <dbReference type="ARBA" id="ARBA00023125"/>
    </source>
</evidence>
<evidence type="ECO:0000256" key="2">
    <source>
        <dbReference type="ARBA" id="ARBA00022833"/>
    </source>
</evidence>
<evidence type="ECO:0000256" key="6">
    <source>
        <dbReference type="ARBA" id="ARBA00023242"/>
    </source>
</evidence>
<comment type="caution">
    <text evidence="7">The sequence shown here is derived from an EMBL/GenBank/DDBJ whole genome shotgun (WGS) entry which is preliminary data.</text>
</comment>
<evidence type="ECO:0000313" key="8">
    <source>
        <dbReference type="Proteomes" id="UP000078397"/>
    </source>
</evidence>
<dbReference type="InterPro" id="IPR052360">
    <property type="entry name" value="Transcr_Regulatory_Proteins"/>
</dbReference>
<dbReference type="OrthoDB" id="3145928at2759"/>
<dbReference type="GO" id="GO:0003677">
    <property type="term" value="F:DNA binding"/>
    <property type="evidence" value="ECO:0007669"/>
    <property type="project" value="UniProtKB-KW"/>
</dbReference>
<evidence type="ECO:0000256" key="1">
    <source>
        <dbReference type="ARBA" id="ARBA00022723"/>
    </source>
</evidence>
<accession>A0A179FSB7</accession>
<proteinExistence type="predicted"/>